<dbReference type="EMBL" id="CM023489">
    <property type="protein sequence ID" value="KAH6922903.1"/>
    <property type="molecule type" value="Genomic_DNA"/>
</dbReference>
<accession>A0ACB7RJX0</accession>
<proteinExistence type="predicted"/>
<sequence>MAHSNSNDQWQLSAYESQRSPNELITDDTTVALHEDSYRRDLTCPICLGFLRNAVATTACLHRFCEDCITSALRKCSKECPICRTRLVSRRSLRRDHRIDTLVAALTANTAEEPLSQPRREFRSRSRERHESTERSSQKQSCDRNVVAKHAVGREDSREETSREHVSTAVESNQESTAAVRKVEDDVPAQASTASPCSTNTRKQRLRRECAKHPSCTSCENVAREATGRRLSLRTRVEDRRPESGNCCAECETGGASPTRTPTVAAPKVDVCGKADDSAAASCRRNTTESSHDTFRDQLDLPAITLRPHIDTFLEFPTSPTFSARIPEQAKIGYVCAHVSGQLKVPATRQHRFRMYGASATGELSALPDTMTLKDALEQVRKAGMQRVLYYGPRDPRF</sequence>
<dbReference type="Proteomes" id="UP000821845">
    <property type="component" value="Chromosome 9"/>
</dbReference>
<gene>
    <name evidence="1" type="ORF">HPB50_020101</name>
</gene>
<organism evidence="1 2">
    <name type="scientific">Hyalomma asiaticum</name>
    <name type="common">Tick</name>
    <dbReference type="NCBI Taxonomy" id="266040"/>
    <lineage>
        <taxon>Eukaryota</taxon>
        <taxon>Metazoa</taxon>
        <taxon>Ecdysozoa</taxon>
        <taxon>Arthropoda</taxon>
        <taxon>Chelicerata</taxon>
        <taxon>Arachnida</taxon>
        <taxon>Acari</taxon>
        <taxon>Parasitiformes</taxon>
        <taxon>Ixodida</taxon>
        <taxon>Ixodoidea</taxon>
        <taxon>Ixodidae</taxon>
        <taxon>Hyalomminae</taxon>
        <taxon>Hyalomma</taxon>
    </lineage>
</organism>
<keyword evidence="2" id="KW-1185">Reference proteome</keyword>
<reference evidence="1" key="1">
    <citation type="submission" date="2020-05" db="EMBL/GenBank/DDBJ databases">
        <title>Large-scale comparative analyses of tick genomes elucidate their genetic diversity and vector capacities.</title>
        <authorList>
            <person name="Jia N."/>
            <person name="Wang J."/>
            <person name="Shi W."/>
            <person name="Du L."/>
            <person name="Sun Y."/>
            <person name="Zhan W."/>
            <person name="Jiang J."/>
            <person name="Wang Q."/>
            <person name="Zhang B."/>
            <person name="Ji P."/>
            <person name="Sakyi L.B."/>
            <person name="Cui X."/>
            <person name="Yuan T."/>
            <person name="Jiang B."/>
            <person name="Yang W."/>
            <person name="Lam T.T.-Y."/>
            <person name="Chang Q."/>
            <person name="Ding S."/>
            <person name="Wang X."/>
            <person name="Zhu J."/>
            <person name="Ruan X."/>
            <person name="Zhao L."/>
            <person name="Wei J."/>
            <person name="Que T."/>
            <person name="Du C."/>
            <person name="Cheng J."/>
            <person name="Dai P."/>
            <person name="Han X."/>
            <person name="Huang E."/>
            <person name="Gao Y."/>
            <person name="Liu J."/>
            <person name="Shao H."/>
            <person name="Ye R."/>
            <person name="Li L."/>
            <person name="Wei W."/>
            <person name="Wang X."/>
            <person name="Wang C."/>
            <person name="Yang T."/>
            <person name="Huo Q."/>
            <person name="Li W."/>
            <person name="Guo W."/>
            <person name="Chen H."/>
            <person name="Zhou L."/>
            <person name="Ni X."/>
            <person name="Tian J."/>
            <person name="Zhou Y."/>
            <person name="Sheng Y."/>
            <person name="Liu T."/>
            <person name="Pan Y."/>
            <person name="Xia L."/>
            <person name="Li J."/>
            <person name="Zhao F."/>
            <person name="Cao W."/>
        </authorList>
    </citation>
    <scope>NUCLEOTIDE SEQUENCE</scope>
    <source>
        <strain evidence="1">Hyas-2018</strain>
    </source>
</reference>
<evidence type="ECO:0000313" key="1">
    <source>
        <dbReference type="EMBL" id="KAH6922903.1"/>
    </source>
</evidence>
<name>A0ACB7RJX0_HYAAI</name>
<comment type="caution">
    <text evidence="1">The sequence shown here is derived from an EMBL/GenBank/DDBJ whole genome shotgun (WGS) entry which is preliminary data.</text>
</comment>
<evidence type="ECO:0000313" key="2">
    <source>
        <dbReference type="Proteomes" id="UP000821845"/>
    </source>
</evidence>
<protein>
    <submittedName>
        <fullName evidence="1">Uncharacterized protein</fullName>
    </submittedName>
</protein>